<sequence>MYTYSSSGMQFASSLSRISSVSTPTLSAPRLSNSNLSVKFLLAFRLFRVCSAATRWSHGANWRLPASLQAQTRIAAPRLKKFERKFASIASEHAYKDILTTLHKPDGGEYGKFYSLPALNDPRIDRLPYSVRILLESAIRNCDSFHITKDDVEKIMDWENTSVNKSEIPFKPARVILQDFTGVPVIVDLAAMRNAIKNLGSDPNKINPRVPVDIVFDHSVQVHGARQERDLRKGMQLESDRNAERFMFLKWGSSAFYNMAMASPGSGMVHQVDLEYLGRVVFNSDGFLYPDSVVGTYFNTTMIGGLGVAGLEVGRIEVEAAILGQPISVVLPSVIGFKLAGRLRVGVTITDLVPTVTKMLRKHGVFGNIVEFYGEGMSRLSLNDRAAIANMSAEYEATMSFFPVDHITLGYLILKGRSNETVTMIESYLRANKMFVDYNEPHEERAYTSSLHLDLGDVEPCISGPKRPCDQIFLRGMKVDWKACLDNPLGIKGFAVPKEQQDIIVKFSYHGQPAELKHGSVVVATITSDCAISSPNDMVGAALVAKKAYDLGLKVKPWIRTTVTSVSGLVEECLLQSGLKKYLAKQGFNVVGYGVCTSIWGSDDLLDEPIGSAISENDIIAAAVLSSRSLYRRNPFARAKYLTSPQLVVAYALSGTVDIDFEKEPMGTNNDGQNVYLRDIWPSNEEVTQAFQNRELQSMFRSTYETMTKRNSVSLSSALYSWDPNSTYIHEPPFFKNLTTKPPGPREVKDAYCLMNFGDNITTDHISSAGTIHEGSPAAKFLIDRYSMSKYDFKSYGSRRGNHEVMTRGTFSSTRIVNKLLNGEVGTKTIHIPTGEKLSVYDAASRYKTAGQDTIILAGAEYGIGSSRDWAAKGPMLLGVKAIIAKSFNRVHRSNLVSIGIVPLCFKSGEDAETLELTGHERYTIHLPSNVNEMKTGQDITVTTDTAKFFICTLRLDTEVELAYHNHGGMLSYIIRSLSNE</sequence>
<dbReference type="InterPro" id="IPR036008">
    <property type="entry name" value="Aconitase_4Fe-4S_dom"/>
</dbReference>
<accession>A0ABM0ULY2</accession>
<evidence type="ECO:0000256" key="5">
    <source>
        <dbReference type="ARBA" id="ARBA00023014"/>
    </source>
</evidence>
<dbReference type="RefSeq" id="XP_010443085.1">
    <property type="nucleotide sequence ID" value="XM_010444783.2"/>
</dbReference>
<dbReference type="SUPFAM" id="SSF53732">
    <property type="entry name" value="Aconitase iron-sulfur domain"/>
    <property type="match status" value="1"/>
</dbReference>
<dbReference type="GeneID" id="104726026"/>
<evidence type="ECO:0000259" key="7">
    <source>
        <dbReference type="Pfam" id="PF00330"/>
    </source>
</evidence>
<evidence type="ECO:0000259" key="8">
    <source>
        <dbReference type="Pfam" id="PF00694"/>
    </source>
</evidence>
<dbReference type="InterPro" id="IPR001030">
    <property type="entry name" value="Acoase/IPM_deHydtase_lsu_aba"/>
</dbReference>
<dbReference type="Gene3D" id="3.20.19.10">
    <property type="entry name" value="Aconitase, domain 4"/>
    <property type="match status" value="1"/>
</dbReference>
<dbReference type="Pfam" id="PF00694">
    <property type="entry name" value="Aconitase_C"/>
    <property type="match status" value="1"/>
</dbReference>
<dbReference type="SUPFAM" id="SSF52016">
    <property type="entry name" value="LeuD/IlvD-like"/>
    <property type="match status" value="1"/>
</dbReference>
<dbReference type="NCBIfam" id="TIGR01341">
    <property type="entry name" value="aconitase_1"/>
    <property type="match status" value="1"/>
</dbReference>
<keyword evidence="6" id="KW-0004">4Fe-4S</keyword>
<dbReference type="NCBIfam" id="NF006757">
    <property type="entry name" value="PRK09277.1"/>
    <property type="match status" value="1"/>
</dbReference>
<comment type="similarity">
    <text evidence="2 6">Belongs to the aconitase/IPM isomerase family.</text>
</comment>
<dbReference type="Gene3D" id="3.30.499.10">
    <property type="entry name" value="Aconitase, domain 3"/>
    <property type="match status" value="2"/>
</dbReference>
<evidence type="ECO:0000313" key="9">
    <source>
        <dbReference type="Proteomes" id="UP000694864"/>
    </source>
</evidence>
<gene>
    <name evidence="10" type="primary">LOC104726026</name>
</gene>
<dbReference type="PANTHER" id="PTHR11670">
    <property type="entry name" value="ACONITASE/IRON-RESPONSIVE ELEMENT FAMILY MEMBER"/>
    <property type="match status" value="1"/>
</dbReference>
<keyword evidence="3" id="KW-0479">Metal-binding</keyword>
<keyword evidence="9" id="KW-1185">Reference proteome</keyword>
<dbReference type="PRINTS" id="PR00415">
    <property type="entry name" value="ACONITASE"/>
</dbReference>
<dbReference type="Gene3D" id="6.10.190.10">
    <property type="match status" value="1"/>
</dbReference>
<feature type="domain" description="Aconitase A/isopropylmalate dehydratase small subunit swivel" evidence="8">
    <location>
        <begin position="787"/>
        <end position="907"/>
    </location>
</feature>
<reference evidence="10" key="2">
    <citation type="submission" date="2025-08" db="UniProtKB">
        <authorList>
            <consortium name="RefSeq"/>
        </authorList>
    </citation>
    <scope>IDENTIFICATION</scope>
    <source>
        <tissue evidence="10">Leaf</tissue>
    </source>
</reference>
<evidence type="ECO:0000256" key="2">
    <source>
        <dbReference type="ARBA" id="ARBA00007185"/>
    </source>
</evidence>
<keyword evidence="4 6" id="KW-0408">Iron</keyword>
<dbReference type="InterPro" id="IPR015928">
    <property type="entry name" value="Aconitase/3IPM_dehydase_swvl"/>
</dbReference>
<evidence type="ECO:0000313" key="10">
    <source>
        <dbReference type="RefSeq" id="XP_010443085.1"/>
    </source>
</evidence>
<dbReference type="Pfam" id="PF00330">
    <property type="entry name" value="Aconitase"/>
    <property type="match status" value="1"/>
</dbReference>
<keyword evidence="5 6" id="KW-0411">Iron-sulfur</keyword>
<evidence type="ECO:0000256" key="3">
    <source>
        <dbReference type="ARBA" id="ARBA00022723"/>
    </source>
</evidence>
<comment type="cofactor">
    <cofactor evidence="1">
        <name>[4Fe-4S] cluster</name>
        <dbReference type="ChEBI" id="CHEBI:49883"/>
    </cofactor>
</comment>
<dbReference type="NCBIfam" id="NF009520">
    <property type="entry name" value="PRK12881.1"/>
    <property type="match status" value="1"/>
</dbReference>
<comment type="catalytic activity">
    <reaction evidence="6">
        <text>citrate = D-threo-isocitrate</text>
        <dbReference type="Rhea" id="RHEA:10336"/>
        <dbReference type="ChEBI" id="CHEBI:15562"/>
        <dbReference type="ChEBI" id="CHEBI:16947"/>
        <dbReference type="EC" id="4.2.1.3"/>
    </reaction>
</comment>
<dbReference type="Proteomes" id="UP000694864">
    <property type="component" value="Chromosome 11"/>
</dbReference>
<protein>
    <recommendedName>
        <fullName evidence="6">Aconitate hydratase</fullName>
        <shortName evidence="6">Aconitase</shortName>
        <ecNumber evidence="6">4.2.1.3</ecNumber>
    </recommendedName>
</protein>
<name>A0ABM0ULY2_CAMSA</name>
<evidence type="ECO:0000256" key="4">
    <source>
        <dbReference type="ARBA" id="ARBA00023004"/>
    </source>
</evidence>
<evidence type="ECO:0000256" key="1">
    <source>
        <dbReference type="ARBA" id="ARBA00001966"/>
    </source>
</evidence>
<dbReference type="EC" id="4.2.1.3" evidence="6"/>
<feature type="domain" description="Aconitase/3-isopropylmalate dehydratase large subunit alpha/beta/alpha" evidence="7">
    <location>
        <begin position="153"/>
        <end position="655"/>
    </location>
</feature>
<comment type="function">
    <text evidence="6">Catalyzes the isomerization of citrate to isocitrate via cis-aconitate.</text>
</comment>
<reference evidence="9" key="1">
    <citation type="journal article" date="2014" name="Nat. Commun.">
        <title>The emerging biofuel crop Camelina sativa retains a highly undifferentiated hexaploid genome structure.</title>
        <authorList>
            <person name="Kagale S."/>
            <person name="Koh C."/>
            <person name="Nixon J."/>
            <person name="Bollina V."/>
            <person name="Clarke W.E."/>
            <person name="Tuteja R."/>
            <person name="Spillane C."/>
            <person name="Robinson S.J."/>
            <person name="Links M.G."/>
            <person name="Clarke C."/>
            <person name="Higgins E.E."/>
            <person name="Huebert T."/>
            <person name="Sharpe A.G."/>
            <person name="Parkin I.A."/>
        </authorList>
    </citation>
    <scope>NUCLEOTIDE SEQUENCE [LARGE SCALE GENOMIC DNA]</scope>
    <source>
        <strain evidence="9">cv. DH55</strain>
    </source>
</reference>
<keyword evidence="6" id="KW-0456">Lyase</keyword>
<dbReference type="InterPro" id="IPR006249">
    <property type="entry name" value="Aconitase/IRP2"/>
</dbReference>
<evidence type="ECO:0000256" key="6">
    <source>
        <dbReference type="RuleBase" id="RU361275"/>
    </source>
</evidence>
<dbReference type="InterPro" id="IPR000573">
    <property type="entry name" value="AconitaseA/IPMdHydase_ssu_swvl"/>
</dbReference>
<proteinExistence type="inferred from homology"/>
<dbReference type="InterPro" id="IPR015931">
    <property type="entry name" value="Acnase/IPM_dHydase_lsu_aba_1/3"/>
</dbReference>
<organism evidence="9 10">
    <name type="scientific">Camelina sativa</name>
    <name type="common">False flax</name>
    <name type="synonym">Myagrum sativum</name>
    <dbReference type="NCBI Taxonomy" id="90675"/>
    <lineage>
        <taxon>Eukaryota</taxon>
        <taxon>Viridiplantae</taxon>
        <taxon>Streptophyta</taxon>
        <taxon>Embryophyta</taxon>
        <taxon>Tracheophyta</taxon>
        <taxon>Spermatophyta</taxon>
        <taxon>Magnoliopsida</taxon>
        <taxon>eudicotyledons</taxon>
        <taxon>Gunneridae</taxon>
        <taxon>Pentapetalae</taxon>
        <taxon>rosids</taxon>
        <taxon>malvids</taxon>
        <taxon>Brassicales</taxon>
        <taxon>Brassicaceae</taxon>
        <taxon>Camelineae</taxon>
        <taxon>Camelina</taxon>
    </lineage>
</organism>